<reference evidence="2 3" key="1">
    <citation type="submission" date="2024-03" db="EMBL/GenBank/DDBJ databases">
        <title>Aureococcus anophagefferens CCMP1851 and Kratosvirus quantuckense: Draft genome of a second virus-susceptible host strain in the model system.</title>
        <authorList>
            <person name="Chase E."/>
            <person name="Truchon A.R."/>
            <person name="Schepens W."/>
            <person name="Wilhelm S.W."/>
        </authorList>
    </citation>
    <scope>NUCLEOTIDE SEQUENCE [LARGE SCALE GENOMIC DNA]</scope>
    <source>
        <strain evidence="2 3">CCMP1851</strain>
    </source>
</reference>
<dbReference type="Gene3D" id="2.60.120.620">
    <property type="entry name" value="q2cbj1_9rhob like domain"/>
    <property type="match status" value="1"/>
</dbReference>
<evidence type="ECO:0008006" key="4">
    <source>
        <dbReference type="Google" id="ProtNLM"/>
    </source>
</evidence>
<protein>
    <recommendedName>
        <fullName evidence="4">Fe2OG dioxygenase domain-containing protein</fullName>
    </recommendedName>
</protein>
<name>A0ABR1GAQ0_AURAN</name>
<dbReference type="SUPFAM" id="SSF51197">
    <property type="entry name" value="Clavaminate synthase-like"/>
    <property type="match status" value="1"/>
</dbReference>
<proteinExistence type="predicted"/>
<gene>
    <name evidence="2" type="ORF">SO694_00007234</name>
</gene>
<keyword evidence="1" id="KW-0732">Signal</keyword>
<accession>A0ABR1GAQ0</accession>
<sequence length="436" mass="47133">MRRGLLLLLALPRAAGNAYNSSAYAPLDGVVGDRLAQMVGFPSLAALAGPQDLMTSGEVALLVSGNLMLLEALAPHLLWLRRGPLFTDDASAGSAALGASRLPGAGFRHTTMYKLRHDLEQFEYLASRGWRPRWVRAQVVPAYEEVLRRVEAKVIAQKAVYATRGHSGERTALLTGFYEMDARDRMLLGSTYNRALVFAGSHAALGARRPGGEAALAANGMWASSDANFADDGSVVVVDDALTPGALDALLEYCRSATVFYETKPHNAGGHLGAYAVDGFAAPLLLQVAEELRAALPRTLADKPLLNFWGYKYQHAERGIGVHRDQSQVNVNLWLTPDGANLEPDRGGMMLYDDEGAISMADGETPRELLGPDADAVLADFPSVAVPYRQNRLVLFDSQLLHASDVGAWRPGYEHRRISLTFLFGDPSRVVVPDPA</sequence>
<feature type="chain" id="PRO_5045989152" description="Fe2OG dioxygenase domain-containing protein" evidence="1">
    <location>
        <begin position="17"/>
        <end position="436"/>
    </location>
</feature>
<evidence type="ECO:0000313" key="2">
    <source>
        <dbReference type="EMBL" id="KAK7250295.1"/>
    </source>
</evidence>
<dbReference type="Proteomes" id="UP001363151">
    <property type="component" value="Unassembled WGS sequence"/>
</dbReference>
<evidence type="ECO:0000313" key="3">
    <source>
        <dbReference type="Proteomes" id="UP001363151"/>
    </source>
</evidence>
<dbReference type="EMBL" id="JBBJCI010000037">
    <property type="protein sequence ID" value="KAK7250295.1"/>
    <property type="molecule type" value="Genomic_DNA"/>
</dbReference>
<evidence type="ECO:0000256" key="1">
    <source>
        <dbReference type="SAM" id="SignalP"/>
    </source>
</evidence>
<organism evidence="2 3">
    <name type="scientific">Aureococcus anophagefferens</name>
    <name type="common">Harmful bloom alga</name>
    <dbReference type="NCBI Taxonomy" id="44056"/>
    <lineage>
        <taxon>Eukaryota</taxon>
        <taxon>Sar</taxon>
        <taxon>Stramenopiles</taxon>
        <taxon>Ochrophyta</taxon>
        <taxon>Pelagophyceae</taxon>
        <taxon>Pelagomonadales</taxon>
        <taxon>Pelagomonadaceae</taxon>
        <taxon>Aureococcus</taxon>
    </lineage>
</organism>
<comment type="caution">
    <text evidence="2">The sequence shown here is derived from an EMBL/GenBank/DDBJ whole genome shotgun (WGS) entry which is preliminary data.</text>
</comment>
<feature type="signal peptide" evidence="1">
    <location>
        <begin position="1"/>
        <end position="16"/>
    </location>
</feature>
<keyword evidence="3" id="KW-1185">Reference proteome</keyword>